<evidence type="ECO:0000313" key="3">
    <source>
        <dbReference type="Proteomes" id="UP001165121"/>
    </source>
</evidence>
<evidence type="ECO:0000313" key="2">
    <source>
        <dbReference type="EMBL" id="GMF36837.1"/>
    </source>
</evidence>
<sequence length="310" mass="33688">MINQRIIDNALWGHVQPRGGYTEKVRRAEAASATQRGRLSDPNQPIPDSVNSVTKFEADPRALAESDPLQDIVNSPESDVFANGEPDESTLTPVFDRRSFVDDICFGGTTFEDCLATLSRLLARANPAKLAAIPELPFPTSKTGMQGFLGALNYYSRFIQSMAVYGAVLYQLKDADFADGGDLAAAKSAYAELKANVANAPILRHFGSAKEVHIMLFTNAQLRRAALAVPPEGQANPNDRRARTRQRTSADMKNGPSGNRGIEPEAADSDAERHTHPRKPPTQTATTESTGLDLLSTVSFWISTTQQPMT</sequence>
<feature type="region of interest" description="Disordered" evidence="1">
    <location>
        <begin position="30"/>
        <end position="51"/>
    </location>
</feature>
<accession>A0A9W6XDN2</accession>
<name>A0A9W6XDN2_9STRA</name>
<dbReference type="InterPro" id="IPR051320">
    <property type="entry name" value="Viral_Replic_Matur_Polypro"/>
</dbReference>
<protein>
    <submittedName>
        <fullName evidence="2">Unnamed protein product</fullName>
    </submittedName>
</protein>
<proteinExistence type="predicted"/>
<dbReference type="OrthoDB" id="110319at2759"/>
<dbReference type="AlphaFoldDB" id="A0A9W6XDN2"/>
<dbReference type="PANTHER" id="PTHR33064">
    <property type="entry name" value="POL PROTEIN"/>
    <property type="match status" value="1"/>
</dbReference>
<dbReference type="SUPFAM" id="SSF56672">
    <property type="entry name" value="DNA/RNA polymerases"/>
    <property type="match status" value="1"/>
</dbReference>
<gene>
    <name evidence="2" type="ORF">Pfra01_001015400</name>
</gene>
<comment type="caution">
    <text evidence="2">The sequence shown here is derived from an EMBL/GenBank/DDBJ whole genome shotgun (WGS) entry which is preliminary data.</text>
</comment>
<evidence type="ECO:0000256" key="1">
    <source>
        <dbReference type="SAM" id="MobiDB-lite"/>
    </source>
</evidence>
<dbReference type="InterPro" id="IPR043502">
    <property type="entry name" value="DNA/RNA_pol_sf"/>
</dbReference>
<keyword evidence="3" id="KW-1185">Reference proteome</keyword>
<dbReference type="Proteomes" id="UP001165121">
    <property type="component" value="Unassembled WGS sequence"/>
</dbReference>
<feature type="compositionally biased region" description="Polar residues" evidence="1">
    <location>
        <begin position="32"/>
        <end position="43"/>
    </location>
</feature>
<dbReference type="InterPro" id="IPR043128">
    <property type="entry name" value="Rev_trsase/Diguanyl_cyclase"/>
</dbReference>
<dbReference type="PANTHER" id="PTHR33064:SF37">
    <property type="entry name" value="RIBONUCLEASE H"/>
    <property type="match status" value="1"/>
</dbReference>
<dbReference type="Gene3D" id="3.30.70.270">
    <property type="match status" value="1"/>
</dbReference>
<reference evidence="2" key="1">
    <citation type="submission" date="2023-04" db="EMBL/GenBank/DDBJ databases">
        <title>Phytophthora fragariaefolia NBRC 109709.</title>
        <authorList>
            <person name="Ichikawa N."/>
            <person name="Sato H."/>
            <person name="Tonouchi N."/>
        </authorList>
    </citation>
    <scope>NUCLEOTIDE SEQUENCE</scope>
    <source>
        <strain evidence="2">NBRC 109709</strain>
    </source>
</reference>
<feature type="compositionally biased region" description="Polar residues" evidence="1">
    <location>
        <begin position="281"/>
        <end position="291"/>
    </location>
</feature>
<feature type="region of interest" description="Disordered" evidence="1">
    <location>
        <begin position="228"/>
        <end position="291"/>
    </location>
</feature>
<dbReference type="EMBL" id="BSXT01000966">
    <property type="protein sequence ID" value="GMF36837.1"/>
    <property type="molecule type" value="Genomic_DNA"/>
</dbReference>
<organism evidence="2 3">
    <name type="scientific">Phytophthora fragariaefolia</name>
    <dbReference type="NCBI Taxonomy" id="1490495"/>
    <lineage>
        <taxon>Eukaryota</taxon>
        <taxon>Sar</taxon>
        <taxon>Stramenopiles</taxon>
        <taxon>Oomycota</taxon>
        <taxon>Peronosporomycetes</taxon>
        <taxon>Peronosporales</taxon>
        <taxon>Peronosporaceae</taxon>
        <taxon>Phytophthora</taxon>
    </lineage>
</organism>